<evidence type="ECO:0000256" key="1">
    <source>
        <dbReference type="SAM" id="MobiDB-lite"/>
    </source>
</evidence>
<protein>
    <submittedName>
        <fullName evidence="3">Uncharacterized protein</fullName>
    </submittedName>
</protein>
<gene>
    <name evidence="3" type="ORF">Bhyg_14603</name>
</gene>
<dbReference type="SUPFAM" id="SSF50814">
    <property type="entry name" value="Lipocalins"/>
    <property type="match status" value="1"/>
</dbReference>
<evidence type="ECO:0000313" key="3">
    <source>
        <dbReference type="EMBL" id="KAJ6636016.1"/>
    </source>
</evidence>
<proteinExistence type="predicted"/>
<dbReference type="AlphaFoldDB" id="A0A9Q0MQF1"/>
<keyword evidence="4" id="KW-1185">Reference proteome</keyword>
<feature type="chain" id="PRO_5040161964" evidence="2">
    <location>
        <begin position="21"/>
        <end position="252"/>
    </location>
</feature>
<evidence type="ECO:0000313" key="4">
    <source>
        <dbReference type="Proteomes" id="UP001151699"/>
    </source>
</evidence>
<feature type="compositionally biased region" description="Polar residues" evidence="1">
    <location>
        <begin position="88"/>
        <end position="99"/>
    </location>
</feature>
<sequence>MKKFYIVLCVMSVVFRWCTCNSDYGIDGYGTTGSAQYCADLNPQNHLDISQITGMWYGSEVLQHRDSIDGEMMVESCVTVHLKETTHEQITTRSPTDSFDSPYYNSERGRPRQHQYNYLRLIWEERGTLLEYSLRYNTTRRGFWICSPPLADAQLNSPYTQFTGTIQVMKAVGTHLVLTFCQTSPSPQLFSVTLSRKPNMITHEDIQSVRNLLRRRGLSTSSIRKVCSTGGASAVRITLSSILLIAFTTLFH</sequence>
<feature type="signal peptide" evidence="2">
    <location>
        <begin position="1"/>
        <end position="20"/>
    </location>
</feature>
<dbReference type="InterPro" id="IPR012674">
    <property type="entry name" value="Calycin"/>
</dbReference>
<reference evidence="3" key="1">
    <citation type="submission" date="2022-07" db="EMBL/GenBank/DDBJ databases">
        <authorList>
            <person name="Trinca V."/>
            <person name="Uliana J.V.C."/>
            <person name="Torres T.T."/>
            <person name="Ward R.J."/>
            <person name="Monesi N."/>
        </authorList>
    </citation>
    <scope>NUCLEOTIDE SEQUENCE</scope>
    <source>
        <strain evidence="3">HSMRA1968</strain>
        <tissue evidence="3">Whole embryos</tissue>
    </source>
</reference>
<feature type="region of interest" description="Disordered" evidence="1">
    <location>
        <begin position="88"/>
        <end position="109"/>
    </location>
</feature>
<organism evidence="3 4">
    <name type="scientific">Pseudolycoriella hygida</name>
    <dbReference type="NCBI Taxonomy" id="35572"/>
    <lineage>
        <taxon>Eukaryota</taxon>
        <taxon>Metazoa</taxon>
        <taxon>Ecdysozoa</taxon>
        <taxon>Arthropoda</taxon>
        <taxon>Hexapoda</taxon>
        <taxon>Insecta</taxon>
        <taxon>Pterygota</taxon>
        <taxon>Neoptera</taxon>
        <taxon>Endopterygota</taxon>
        <taxon>Diptera</taxon>
        <taxon>Nematocera</taxon>
        <taxon>Sciaroidea</taxon>
        <taxon>Sciaridae</taxon>
        <taxon>Pseudolycoriella</taxon>
    </lineage>
</organism>
<dbReference type="Proteomes" id="UP001151699">
    <property type="component" value="Chromosome C"/>
</dbReference>
<comment type="caution">
    <text evidence="3">The sequence shown here is derived from an EMBL/GenBank/DDBJ whole genome shotgun (WGS) entry which is preliminary data.</text>
</comment>
<evidence type="ECO:0000256" key="2">
    <source>
        <dbReference type="SAM" id="SignalP"/>
    </source>
</evidence>
<dbReference type="Gene3D" id="2.40.128.20">
    <property type="match status" value="1"/>
</dbReference>
<name>A0A9Q0MQF1_9DIPT</name>
<dbReference type="EMBL" id="WJQU01000004">
    <property type="protein sequence ID" value="KAJ6636016.1"/>
    <property type="molecule type" value="Genomic_DNA"/>
</dbReference>
<keyword evidence="2" id="KW-0732">Signal</keyword>
<dbReference type="OrthoDB" id="6615450at2759"/>
<accession>A0A9Q0MQF1</accession>